<dbReference type="PANTHER" id="PTHR47592">
    <property type="entry name" value="PBF68 PROTEIN"/>
    <property type="match status" value="1"/>
</dbReference>
<reference evidence="2" key="2">
    <citation type="submission" date="2025-08" db="UniProtKB">
        <authorList>
            <consortium name="RefSeq"/>
        </authorList>
    </citation>
    <scope>IDENTIFICATION</scope>
</reference>
<gene>
    <name evidence="2" type="primary">LOC107898224</name>
</gene>
<protein>
    <submittedName>
        <fullName evidence="2">Uncharacterized protein</fullName>
    </submittedName>
</protein>
<dbReference type="AlphaFoldDB" id="A0A1U8ITJ2"/>
<dbReference type="Pfam" id="PF14223">
    <property type="entry name" value="Retrotran_gag_2"/>
    <property type="match status" value="1"/>
</dbReference>
<dbReference type="RefSeq" id="XP_016679244.1">
    <property type="nucleotide sequence ID" value="XM_016823755.1"/>
</dbReference>
<name>A0A1U8ITJ2_GOSHI</name>
<evidence type="ECO:0000313" key="1">
    <source>
        <dbReference type="Proteomes" id="UP000818029"/>
    </source>
</evidence>
<sequence>MKTPTNSINSRSEALVQMQSSIQNSVLPVVATVSHNEKLAKFSRQNFKTWQQKMLFYLTMFKLAKFLKDDPFTIKEGEVDEVTAFTAVEAWKHSDFLCRNYILNGLSDALYEVFSVKKTNKELWTSLDHKYKAEDVGTKKFLVAKFVNFVMVDSKLVVNQVQEIQLIIHEILAKGMIIIESFQVVAIIEKLTPAWNDFKNYLKHKKRKYQWKT</sequence>
<dbReference type="GeneID" id="107898224"/>
<evidence type="ECO:0000313" key="2">
    <source>
        <dbReference type="RefSeq" id="XP_016679244.1"/>
    </source>
</evidence>
<dbReference type="KEGG" id="ghi:107898224"/>
<organism evidence="1 2">
    <name type="scientific">Gossypium hirsutum</name>
    <name type="common">Upland cotton</name>
    <name type="synonym">Gossypium mexicanum</name>
    <dbReference type="NCBI Taxonomy" id="3635"/>
    <lineage>
        <taxon>Eukaryota</taxon>
        <taxon>Viridiplantae</taxon>
        <taxon>Streptophyta</taxon>
        <taxon>Embryophyta</taxon>
        <taxon>Tracheophyta</taxon>
        <taxon>Spermatophyta</taxon>
        <taxon>Magnoliopsida</taxon>
        <taxon>eudicotyledons</taxon>
        <taxon>Gunneridae</taxon>
        <taxon>Pentapetalae</taxon>
        <taxon>rosids</taxon>
        <taxon>malvids</taxon>
        <taxon>Malvales</taxon>
        <taxon>Malvaceae</taxon>
        <taxon>Malvoideae</taxon>
        <taxon>Gossypium</taxon>
    </lineage>
</organism>
<dbReference type="PANTHER" id="PTHR47592:SF27">
    <property type="entry name" value="OS08G0421700 PROTEIN"/>
    <property type="match status" value="1"/>
</dbReference>
<accession>A0A1U8ITJ2</accession>
<keyword evidence="1" id="KW-1185">Reference proteome</keyword>
<dbReference type="PaxDb" id="3635-A0A1U8ITJ2"/>
<reference evidence="1" key="1">
    <citation type="journal article" date="2020" name="Nat. Genet.">
        <title>Genomic diversifications of five Gossypium allopolyploid species and their impact on cotton improvement.</title>
        <authorList>
            <person name="Chen Z.J."/>
            <person name="Sreedasyam A."/>
            <person name="Ando A."/>
            <person name="Song Q."/>
            <person name="De Santiago L.M."/>
            <person name="Hulse-Kemp A.M."/>
            <person name="Ding M."/>
            <person name="Ye W."/>
            <person name="Kirkbride R.C."/>
            <person name="Jenkins J."/>
            <person name="Plott C."/>
            <person name="Lovell J."/>
            <person name="Lin Y.M."/>
            <person name="Vaughn R."/>
            <person name="Liu B."/>
            <person name="Simpson S."/>
            <person name="Scheffler B.E."/>
            <person name="Wen L."/>
            <person name="Saski C.A."/>
            <person name="Grover C.E."/>
            <person name="Hu G."/>
            <person name="Conover J.L."/>
            <person name="Carlson J.W."/>
            <person name="Shu S."/>
            <person name="Boston L.B."/>
            <person name="Williams M."/>
            <person name="Peterson D.G."/>
            <person name="McGee K."/>
            <person name="Jones D.C."/>
            <person name="Wendel J.F."/>
            <person name="Stelly D.M."/>
            <person name="Grimwood J."/>
            <person name="Schmutz J."/>
        </authorList>
    </citation>
    <scope>NUCLEOTIDE SEQUENCE [LARGE SCALE GENOMIC DNA]</scope>
    <source>
        <strain evidence="1">cv. TM-1</strain>
    </source>
</reference>
<dbReference type="Proteomes" id="UP000818029">
    <property type="component" value="Chromosome D04"/>
</dbReference>
<proteinExistence type="predicted"/>